<dbReference type="OrthoDB" id="9811868at2"/>
<keyword evidence="3" id="KW-0535">Nitrogen fixation</keyword>
<evidence type="ECO:0000256" key="1">
    <source>
        <dbReference type="ARBA" id="ARBA00002247"/>
    </source>
</evidence>
<dbReference type="AlphaFoldDB" id="A0A2N0YYH2"/>
<protein>
    <submittedName>
        <fullName evidence="4">Nitrogen fixation protein NifW</fullName>
    </submittedName>
</protein>
<keyword evidence="5" id="KW-1185">Reference proteome</keyword>
<dbReference type="EMBL" id="PISE01000044">
    <property type="protein sequence ID" value="PKG22302.1"/>
    <property type="molecule type" value="Genomic_DNA"/>
</dbReference>
<dbReference type="Pfam" id="PF03206">
    <property type="entry name" value="NifW"/>
    <property type="match status" value="1"/>
</dbReference>
<evidence type="ECO:0000313" key="4">
    <source>
        <dbReference type="EMBL" id="PKG22302.1"/>
    </source>
</evidence>
<sequence length="108" mass="13028">MPKKTLQNLYDAEDFFDYYHVPYHLEILNLSRMHILKTFQNLLQKEGYFDADSSDKEVWNIQRALLFRAYHEFVKPSPARQKFFPTFYERNGTFYAFDQISNKGVEKS</sequence>
<dbReference type="GO" id="GO:0009399">
    <property type="term" value="P:nitrogen fixation"/>
    <property type="evidence" value="ECO:0007669"/>
    <property type="project" value="InterPro"/>
</dbReference>
<organism evidence="4 5">
    <name type="scientific">Niallia nealsonii</name>
    <dbReference type="NCBI Taxonomy" id="115979"/>
    <lineage>
        <taxon>Bacteria</taxon>
        <taxon>Bacillati</taxon>
        <taxon>Bacillota</taxon>
        <taxon>Bacilli</taxon>
        <taxon>Bacillales</taxon>
        <taxon>Bacillaceae</taxon>
        <taxon>Niallia</taxon>
    </lineage>
</organism>
<accession>A0A2N0YYH2</accession>
<comment type="function">
    <text evidence="1">May protect the nitrogenase Fe-Mo protein from oxidative damage.</text>
</comment>
<comment type="similarity">
    <text evidence="2">Belongs to the NifW family.</text>
</comment>
<dbReference type="InterPro" id="IPR004893">
    <property type="entry name" value="NifW"/>
</dbReference>
<evidence type="ECO:0000313" key="5">
    <source>
        <dbReference type="Proteomes" id="UP000233375"/>
    </source>
</evidence>
<proteinExistence type="inferred from homology"/>
<dbReference type="Proteomes" id="UP000233375">
    <property type="component" value="Unassembled WGS sequence"/>
</dbReference>
<reference evidence="4 5" key="1">
    <citation type="journal article" date="2003" name="Int. J. Syst. Evol. Microbiol.">
        <title>Bacillus nealsonii sp. nov., isolated from a spacecraft-assembly facility, whose spores are gamma-radiation resistant.</title>
        <authorList>
            <person name="Venkateswaran K."/>
            <person name="Kempf M."/>
            <person name="Chen F."/>
            <person name="Satomi M."/>
            <person name="Nicholson W."/>
            <person name="Kern R."/>
        </authorList>
    </citation>
    <scope>NUCLEOTIDE SEQUENCE [LARGE SCALE GENOMIC DNA]</scope>
    <source>
        <strain evidence="4 5">FO-92</strain>
    </source>
</reference>
<evidence type="ECO:0000256" key="2">
    <source>
        <dbReference type="ARBA" id="ARBA00008351"/>
    </source>
</evidence>
<comment type="caution">
    <text evidence="4">The sequence shown here is derived from an EMBL/GenBank/DDBJ whole genome shotgun (WGS) entry which is preliminary data.</text>
</comment>
<dbReference type="RefSeq" id="WP_101178545.1">
    <property type="nucleotide sequence ID" value="NZ_PISE01000044.1"/>
</dbReference>
<name>A0A2N0YYH2_9BACI</name>
<gene>
    <name evidence="4" type="ORF">CWS01_17880</name>
</gene>
<evidence type="ECO:0000256" key="3">
    <source>
        <dbReference type="ARBA" id="ARBA00023231"/>
    </source>
</evidence>